<name>A0A9W9YYP4_9CNID</name>
<accession>A0A9W9YYP4</accession>
<gene>
    <name evidence="1" type="ORF">OS493_021476</name>
</gene>
<dbReference type="EMBL" id="MU826839">
    <property type="protein sequence ID" value="KAJ7372048.1"/>
    <property type="molecule type" value="Genomic_DNA"/>
</dbReference>
<keyword evidence="2" id="KW-1185">Reference proteome</keyword>
<organism evidence="1 2">
    <name type="scientific">Desmophyllum pertusum</name>
    <dbReference type="NCBI Taxonomy" id="174260"/>
    <lineage>
        <taxon>Eukaryota</taxon>
        <taxon>Metazoa</taxon>
        <taxon>Cnidaria</taxon>
        <taxon>Anthozoa</taxon>
        <taxon>Hexacorallia</taxon>
        <taxon>Scleractinia</taxon>
        <taxon>Caryophylliina</taxon>
        <taxon>Caryophylliidae</taxon>
        <taxon>Desmophyllum</taxon>
    </lineage>
</organism>
<dbReference type="AlphaFoldDB" id="A0A9W9YYP4"/>
<dbReference type="Proteomes" id="UP001163046">
    <property type="component" value="Unassembled WGS sequence"/>
</dbReference>
<evidence type="ECO:0000313" key="1">
    <source>
        <dbReference type="EMBL" id="KAJ7372048.1"/>
    </source>
</evidence>
<sequence>MLGKVGLISSLWISRRSKDLNFSRRDNLCPVKRKNLRSGASCGETRCLIQGNVYPELLKCVRVFSMSQIQSAGNFFAKKSGREESCFCSEYSTRSSGTPVWFPTVSKTQCKGLACALKARSCSSDSITGGHTEQR</sequence>
<evidence type="ECO:0000313" key="2">
    <source>
        <dbReference type="Proteomes" id="UP001163046"/>
    </source>
</evidence>
<comment type="caution">
    <text evidence="1">The sequence shown here is derived from an EMBL/GenBank/DDBJ whole genome shotgun (WGS) entry which is preliminary data.</text>
</comment>
<reference evidence="1" key="1">
    <citation type="submission" date="2023-01" db="EMBL/GenBank/DDBJ databases">
        <title>Genome assembly of the deep-sea coral Lophelia pertusa.</title>
        <authorList>
            <person name="Herrera S."/>
            <person name="Cordes E."/>
        </authorList>
    </citation>
    <scope>NUCLEOTIDE SEQUENCE</scope>
    <source>
        <strain evidence="1">USNM1676648</strain>
        <tissue evidence="1">Polyp</tissue>
    </source>
</reference>
<proteinExistence type="predicted"/>
<protein>
    <submittedName>
        <fullName evidence="1">Uncharacterized protein</fullName>
    </submittedName>
</protein>